<evidence type="ECO:0000256" key="1">
    <source>
        <dbReference type="ARBA" id="ARBA00004651"/>
    </source>
</evidence>
<evidence type="ECO:0000256" key="5">
    <source>
        <dbReference type="ARBA" id="ARBA00022989"/>
    </source>
</evidence>
<comment type="caution">
    <text evidence="7">Lacks conserved residue(s) required for the propagation of feature annotation.</text>
</comment>
<evidence type="ECO:0000256" key="3">
    <source>
        <dbReference type="ARBA" id="ARBA00022475"/>
    </source>
</evidence>
<keyword evidence="6 7" id="KW-0472">Membrane</keyword>
<sequence length="220" mass="23601">MHQFISEVLFGYTTLISIINPIGLSFIFLNMTATLSVEERRKLAYSVALSSFFVLLVAFFLGSLVLHMFGITLEALRIAGGLAVAVSGWTMLNAQETHTKEAQSVQQIAPSQASEMVFFPLTVPLTTGPGTVAAAIALTANRTQELREFVLGSLSSLAITALVMVSIYLVYSRADSLSRFLGAGGTRVVTRVSAFLLLCVGVQIILTGIGQFIRPLLANP</sequence>
<dbReference type="EMBL" id="NEVU01000003">
    <property type="protein sequence ID" value="OZI71420.1"/>
    <property type="molecule type" value="Genomic_DNA"/>
</dbReference>
<keyword evidence="9" id="KW-1185">Reference proteome</keyword>
<dbReference type="PANTHER" id="PTHR33508">
    <property type="entry name" value="UPF0056 MEMBRANE PROTEIN YHCE"/>
    <property type="match status" value="1"/>
</dbReference>
<organism evidence="8 9">
    <name type="scientific">Bordetella genomosp. 12</name>
    <dbReference type="NCBI Taxonomy" id="463035"/>
    <lineage>
        <taxon>Bacteria</taxon>
        <taxon>Pseudomonadati</taxon>
        <taxon>Pseudomonadota</taxon>
        <taxon>Betaproteobacteria</taxon>
        <taxon>Burkholderiales</taxon>
        <taxon>Alcaligenaceae</taxon>
        <taxon>Bordetella</taxon>
    </lineage>
</organism>
<feature type="transmembrane region" description="Helical" evidence="7">
    <location>
        <begin position="149"/>
        <end position="171"/>
    </location>
</feature>
<feature type="transmembrane region" description="Helical" evidence="7">
    <location>
        <begin position="192"/>
        <end position="213"/>
    </location>
</feature>
<feature type="transmembrane region" description="Helical" evidence="7">
    <location>
        <begin position="43"/>
        <end position="69"/>
    </location>
</feature>
<accession>A0A261VCW2</accession>
<evidence type="ECO:0000256" key="6">
    <source>
        <dbReference type="ARBA" id="ARBA00023136"/>
    </source>
</evidence>
<dbReference type="Proteomes" id="UP000216429">
    <property type="component" value="Unassembled WGS sequence"/>
</dbReference>
<dbReference type="GO" id="GO:0005886">
    <property type="term" value="C:plasma membrane"/>
    <property type="evidence" value="ECO:0007669"/>
    <property type="project" value="UniProtKB-SubCell"/>
</dbReference>
<dbReference type="RefSeq" id="WP_094815071.1">
    <property type="nucleotide sequence ID" value="NZ_NEVU01000003.1"/>
</dbReference>
<dbReference type="PANTHER" id="PTHR33508:SF1">
    <property type="entry name" value="UPF0056 MEMBRANE PROTEIN YHCE"/>
    <property type="match status" value="1"/>
</dbReference>
<comment type="subcellular location">
    <subcellularLocation>
        <location evidence="1 7">Cell membrane</location>
        <topology evidence="1 7">Multi-pass membrane protein</topology>
    </subcellularLocation>
</comment>
<keyword evidence="5 7" id="KW-1133">Transmembrane helix</keyword>
<evidence type="ECO:0000256" key="2">
    <source>
        <dbReference type="ARBA" id="ARBA00009784"/>
    </source>
</evidence>
<evidence type="ECO:0000313" key="9">
    <source>
        <dbReference type="Proteomes" id="UP000216429"/>
    </source>
</evidence>
<dbReference type="OrthoDB" id="21094at2"/>
<proteinExistence type="inferred from homology"/>
<evidence type="ECO:0000256" key="7">
    <source>
        <dbReference type="RuleBase" id="RU362048"/>
    </source>
</evidence>
<dbReference type="Pfam" id="PF01914">
    <property type="entry name" value="MarC"/>
    <property type="match status" value="1"/>
</dbReference>
<dbReference type="NCBIfam" id="TIGR00427">
    <property type="entry name" value="NAAT family transporter"/>
    <property type="match status" value="1"/>
</dbReference>
<feature type="transmembrane region" description="Helical" evidence="7">
    <location>
        <begin position="12"/>
        <end position="31"/>
    </location>
</feature>
<feature type="transmembrane region" description="Helical" evidence="7">
    <location>
        <begin position="116"/>
        <end position="137"/>
    </location>
</feature>
<keyword evidence="4 7" id="KW-0812">Transmembrane</keyword>
<gene>
    <name evidence="8" type="ORF">CAL22_16465</name>
</gene>
<keyword evidence="3" id="KW-1003">Cell membrane</keyword>
<reference evidence="9" key="1">
    <citation type="submission" date="2017-05" db="EMBL/GenBank/DDBJ databases">
        <title>Complete and WGS of Bordetella genogroups.</title>
        <authorList>
            <person name="Spilker T."/>
            <person name="Lipuma J."/>
        </authorList>
    </citation>
    <scope>NUCLEOTIDE SEQUENCE [LARGE SCALE GENOMIC DNA]</scope>
    <source>
        <strain evidence="9">AU6712</strain>
    </source>
</reference>
<protein>
    <recommendedName>
        <fullName evidence="7">UPF0056 membrane protein</fullName>
    </recommendedName>
</protein>
<name>A0A261VCW2_9BORD</name>
<evidence type="ECO:0000313" key="8">
    <source>
        <dbReference type="EMBL" id="OZI71420.1"/>
    </source>
</evidence>
<comment type="similarity">
    <text evidence="2 7">Belongs to the UPF0056 (MarC) family.</text>
</comment>
<comment type="caution">
    <text evidence="8">The sequence shown here is derived from an EMBL/GenBank/DDBJ whole genome shotgun (WGS) entry which is preliminary data.</text>
</comment>
<dbReference type="AlphaFoldDB" id="A0A261VCW2"/>
<dbReference type="InterPro" id="IPR002771">
    <property type="entry name" value="Multi_antbiot-R_MarC"/>
</dbReference>
<evidence type="ECO:0000256" key="4">
    <source>
        <dbReference type="ARBA" id="ARBA00022692"/>
    </source>
</evidence>